<name>A0ABP1PYY9_9HEXA</name>
<evidence type="ECO:0000256" key="1">
    <source>
        <dbReference type="SAM" id="Phobius"/>
    </source>
</evidence>
<feature type="transmembrane region" description="Helical" evidence="1">
    <location>
        <begin position="177"/>
        <end position="194"/>
    </location>
</feature>
<dbReference type="EMBL" id="CAXLJM020000014">
    <property type="protein sequence ID" value="CAL8080920.1"/>
    <property type="molecule type" value="Genomic_DNA"/>
</dbReference>
<evidence type="ECO:0008006" key="4">
    <source>
        <dbReference type="Google" id="ProtNLM"/>
    </source>
</evidence>
<feature type="transmembrane region" description="Helical" evidence="1">
    <location>
        <begin position="492"/>
        <end position="515"/>
    </location>
</feature>
<gene>
    <name evidence="2" type="ORF">ODALV1_LOCUS4779</name>
</gene>
<reference evidence="2 3" key="1">
    <citation type="submission" date="2024-08" db="EMBL/GenBank/DDBJ databases">
        <authorList>
            <person name="Cucini C."/>
            <person name="Frati F."/>
        </authorList>
    </citation>
    <scope>NUCLEOTIDE SEQUENCE [LARGE SCALE GENOMIC DNA]</scope>
</reference>
<dbReference type="Proteomes" id="UP001642540">
    <property type="component" value="Unassembled WGS sequence"/>
</dbReference>
<keyword evidence="3" id="KW-1185">Reference proteome</keyword>
<accession>A0ABP1PYY9</accession>
<feature type="transmembrane region" description="Helical" evidence="1">
    <location>
        <begin position="388"/>
        <end position="413"/>
    </location>
</feature>
<evidence type="ECO:0000313" key="2">
    <source>
        <dbReference type="EMBL" id="CAL8080920.1"/>
    </source>
</evidence>
<keyword evidence="1" id="KW-0812">Transmembrane</keyword>
<proteinExistence type="predicted"/>
<evidence type="ECO:0000313" key="3">
    <source>
        <dbReference type="Proteomes" id="UP001642540"/>
    </source>
</evidence>
<organism evidence="2 3">
    <name type="scientific">Orchesella dallaii</name>
    <dbReference type="NCBI Taxonomy" id="48710"/>
    <lineage>
        <taxon>Eukaryota</taxon>
        <taxon>Metazoa</taxon>
        <taxon>Ecdysozoa</taxon>
        <taxon>Arthropoda</taxon>
        <taxon>Hexapoda</taxon>
        <taxon>Collembola</taxon>
        <taxon>Entomobryomorpha</taxon>
        <taxon>Entomobryoidea</taxon>
        <taxon>Orchesellidae</taxon>
        <taxon>Orchesellinae</taxon>
        <taxon>Orchesella</taxon>
    </lineage>
</organism>
<feature type="transmembrane region" description="Helical" evidence="1">
    <location>
        <begin position="140"/>
        <end position="157"/>
    </location>
</feature>
<keyword evidence="1" id="KW-0472">Membrane</keyword>
<comment type="caution">
    <text evidence="2">The sequence shown here is derived from an EMBL/GenBank/DDBJ whole genome shotgun (WGS) entry which is preliminary data.</text>
</comment>
<sequence length="516" mass="60468">MQIVGTLKERARCPRFEVIKLTGFKHTNHVATVALTDMEGTQIYGESKRFKTPKLHLTKTRSDKTDMKIIKDNSRTCADHVNSTRIAENFAIPMLIESKKALGESAVELDPEASKSKDNSSNPENHNRPYLLSDATFRRLRIIIFLGMLCANIPWRWDNKTKRIYRWSPVMVKLWKLYWFISVIQSICMFLYHMQCLMGMYSRNLESYREIFAYSTVLYWYTCHLGYRTCMILYEDDMRKYINRIQDFNEKYVDKYLINADKGIEFGLCRMVMKLAIPAAASQIANSLFMFLIKPSAPYYLTSNIQPLRWYSLIPGALQDLTVTGHTIGTYLILSWMQVAHTSSMEFWLQEMHKGIDSNYTKEELRHPKAVVQSYKAMQLMCRMYNDYMGPLCIPVWKFSVAFGFIPCGYLWIRSMNQIFIEEFPDWGEKVLESSFILLSFYDRRCLQMAAQLYDIANSFIKSWSNTKEKHFKRVLMSCPTLKVKVGKYYHITAATTITFFQFMIGYVINCIITFP</sequence>
<keyword evidence="1" id="KW-1133">Transmembrane helix</keyword>
<protein>
    <recommendedName>
        <fullName evidence="4">Odorant receptor</fullName>
    </recommendedName>
</protein>